<proteinExistence type="predicted"/>
<organism evidence="3 4">
    <name type="scientific">Castilleja foliolosa</name>
    <dbReference type="NCBI Taxonomy" id="1961234"/>
    <lineage>
        <taxon>Eukaryota</taxon>
        <taxon>Viridiplantae</taxon>
        <taxon>Streptophyta</taxon>
        <taxon>Embryophyta</taxon>
        <taxon>Tracheophyta</taxon>
        <taxon>Spermatophyta</taxon>
        <taxon>Magnoliopsida</taxon>
        <taxon>eudicotyledons</taxon>
        <taxon>Gunneridae</taxon>
        <taxon>Pentapetalae</taxon>
        <taxon>asterids</taxon>
        <taxon>lamiids</taxon>
        <taxon>Lamiales</taxon>
        <taxon>Orobanchaceae</taxon>
        <taxon>Pedicularideae</taxon>
        <taxon>Castillejinae</taxon>
        <taxon>Castilleja</taxon>
    </lineage>
</organism>
<evidence type="ECO:0000313" key="3">
    <source>
        <dbReference type="EMBL" id="KAL3619631.1"/>
    </source>
</evidence>
<feature type="region of interest" description="Disordered" evidence="2">
    <location>
        <begin position="269"/>
        <end position="330"/>
    </location>
</feature>
<dbReference type="Proteomes" id="UP001632038">
    <property type="component" value="Unassembled WGS sequence"/>
</dbReference>
<comment type="caution">
    <text evidence="3">The sequence shown here is derived from an EMBL/GenBank/DDBJ whole genome shotgun (WGS) entry which is preliminary data.</text>
</comment>
<evidence type="ECO:0000256" key="2">
    <source>
        <dbReference type="SAM" id="MobiDB-lite"/>
    </source>
</evidence>
<reference evidence="4" key="1">
    <citation type="journal article" date="2024" name="IScience">
        <title>Strigolactones Initiate the Formation of Haustorium-like Structures in Castilleja.</title>
        <authorList>
            <person name="Buerger M."/>
            <person name="Peterson D."/>
            <person name="Chory J."/>
        </authorList>
    </citation>
    <scope>NUCLEOTIDE SEQUENCE [LARGE SCALE GENOMIC DNA]</scope>
</reference>
<evidence type="ECO:0000313" key="4">
    <source>
        <dbReference type="Proteomes" id="UP001632038"/>
    </source>
</evidence>
<dbReference type="PANTHER" id="PTHR35689">
    <property type="entry name" value="EARLY ENDOSOME ANTIGEN"/>
    <property type="match status" value="1"/>
</dbReference>
<feature type="compositionally biased region" description="Polar residues" evidence="2">
    <location>
        <begin position="315"/>
        <end position="324"/>
    </location>
</feature>
<protein>
    <submittedName>
        <fullName evidence="3">Uncharacterized protein</fullName>
    </submittedName>
</protein>
<dbReference type="AlphaFoldDB" id="A0ABD3BRK9"/>
<feature type="coiled-coil region" evidence="1">
    <location>
        <begin position="74"/>
        <end position="150"/>
    </location>
</feature>
<keyword evidence="4" id="KW-1185">Reference proteome</keyword>
<gene>
    <name evidence="3" type="ORF">CASFOL_034543</name>
</gene>
<feature type="coiled-coil region" evidence="1">
    <location>
        <begin position="217"/>
        <end position="265"/>
    </location>
</feature>
<dbReference type="EMBL" id="JAVIJP010000066">
    <property type="protein sequence ID" value="KAL3619631.1"/>
    <property type="molecule type" value="Genomic_DNA"/>
</dbReference>
<keyword evidence="1" id="KW-0175">Coiled coil</keyword>
<accession>A0ABD3BRK9</accession>
<sequence length="330" mass="37658">MDLPQETEDYIRESIDDSVGLPVSTGTILHKLGAVEASNVHLRRQYLYMHTTLKEKDEIVERSRAEASMNAVALKKFVEENQKLATECSNLLARCSKWESECSLYDQDREALMDFANEADERAKEAEIRNHDLEEERNKLVEELHFYKFRSEGQLVDVSADNLHVDQILLDSLLSTMFAKDEITSTAHSFLEAHSGVEVCQQLLNMWTSLKPSIQKVVALTAQVKHLEKDKDHLTMNLRRAEGEVNALFEENSILNEENKRLMSQCYREKNISSGSGGGSVSRKGKRKSSRKMSSSPTEKKIVSVDINMLRQPLSPLQYNNSPENRMHKK</sequence>
<dbReference type="PANTHER" id="PTHR35689:SF1">
    <property type="entry name" value="EARLY ENDOSOME ANTIGEN"/>
    <property type="match status" value="1"/>
</dbReference>
<name>A0ABD3BRK9_9LAMI</name>
<evidence type="ECO:0000256" key="1">
    <source>
        <dbReference type="SAM" id="Coils"/>
    </source>
</evidence>